<dbReference type="InterPro" id="IPR043129">
    <property type="entry name" value="ATPase_NBD"/>
</dbReference>
<dbReference type="Gene3D" id="1.10.10.10">
    <property type="entry name" value="Winged helix-like DNA-binding domain superfamily/Winged helix DNA-binding domain"/>
    <property type="match status" value="1"/>
</dbReference>
<dbReference type="SUPFAM" id="SSF46785">
    <property type="entry name" value="Winged helix' DNA-binding domain"/>
    <property type="match status" value="1"/>
</dbReference>
<proteinExistence type="inferred from homology"/>
<dbReference type="EMBL" id="PGGN01000001">
    <property type="protein sequence ID" value="PSH60446.1"/>
    <property type="molecule type" value="Genomic_DNA"/>
</dbReference>
<dbReference type="PANTHER" id="PTHR18964">
    <property type="entry name" value="ROK (REPRESSOR, ORF, KINASE) FAMILY"/>
    <property type="match status" value="1"/>
</dbReference>
<dbReference type="GO" id="GO:0003700">
    <property type="term" value="F:DNA-binding transcription factor activity"/>
    <property type="evidence" value="ECO:0007669"/>
    <property type="project" value="InterPro"/>
</dbReference>
<dbReference type="PANTHER" id="PTHR18964:SF149">
    <property type="entry name" value="BIFUNCTIONAL UDP-N-ACETYLGLUCOSAMINE 2-EPIMERASE_N-ACETYLMANNOSAMINE KINASE"/>
    <property type="match status" value="1"/>
</dbReference>
<comment type="similarity">
    <text evidence="1">Belongs to the ROK (NagC/XylR) family.</text>
</comment>
<dbReference type="Pfam" id="PF12802">
    <property type="entry name" value="MarR_2"/>
    <property type="match status" value="1"/>
</dbReference>
<protein>
    <recommendedName>
        <fullName evidence="2">HTH marR-type domain-containing protein</fullName>
    </recommendedName>
</protein>
<dbReference type="Gene3D" id="3.30.420.40">
    <property type="match status" value="2"/>
</dbReference>
<gene>
    <name evidence="3" type="ORF">CU100_07160</name>
</gene>
<dbReference type="InterPro" id="IPR036388">
    <property type="entry name" value="WH-like_DNA-bd_sf"/>
</dbReference>
<feature type="domain" description="HTH marR-type" evidence="2">
    <location>
        <begin position="29"/>
        <end position="80"/>
    </location>
</feature>
<dbReference type="InterPro" id="IPR000600">
    <property type="entry name" value="ROK"/>
</dbReference>
<keyword evidence="4" id="KW-1185">Reference proteome</keyword>
<reference evidence="4" key="1">
    <citation type="submission" date="2017-11" db="EMBL/GenBank/DDBJ databases">
        <authorList>
            <person name="Kuznetsova I."/>
            <person name="Sazanova A."/>
            <person name="Chirak E."/>
            <person name="Safronova V."/>
            <person name="Willems A."/>
        </authorList>
    </citation>
    <scope>NUCLEOTIDE SEQUENCE [LARGE SCALE GENOMIC DNA]</scope>
    <source>
        <strain evidence="4">PEPV15</strain>
    </source>
</reference>
<dbReference type="SUPFAM" id="SSF53067">
    <property type="entry name" value="Actin-like ATPase domain"/>
    <property type="match status" value="1"/>
</dbReference>
<organism evidence="3 4">
    <name type="scientific">Phyllobacterium endophyticum</name>
    <dbReference type="NCBI Taxonomy" id="1149773"/>
    <lineage>
        <taxon>Bacteria</taxon>
        <taxon>Pseudomonadati</taxon>
        <taxon>Pseudomonadota</taxon>
        <taxon>Alphaproteobacteria</taxon>
        <taxon>Hyphomicrobiales</taxon>
        <taxon>Phyllobacteriaceae</taxon>
        <taxon>Phyllobacterium</taxon>
    </lineage>
</organism>
<dbReference type="InterPro" id="IPR036390">
    <property type="entry name" value="WH_DNA-bd_sf"/>
</dbReference>
<evidence type="ECO:0000259" key="2">
    <source>
        <dbReference type="Pfam" id="PF12802"/>
    </source>
</evidence>
<accession>A0A2P7B1U7</accession>
<comment type="caution">
    <text evidence="3">The sequence shown here is derived from an EMBL/GenBank/DDBJ whole genome shotgun (WGS) entry which is preliminary data.</text>
</comment>
<dbReference type="Proteomes" id="UP000241158">
    <property type="component" value="Unassembled WGS sequence"/>
</dbReference>
<evidence type="ECO:0000256" key="1">
    <source>
        <dbReference type="ARBA" id="ARBA00006479"/>
    </source>
</evidence>
<sequence length="395" mass="43266">MNITSSFFVGSQYRGVTLTKHLRPEGIRLTDVEFAVLRHIRRYPGQSRTQIARHLGVSKSLLTKAAGNFRAIGLVREERSVPQSGERGQPAVRMWLMKDAYHTIGIHLSGTQYSLVRTDLDGNVVEVRLPSIEGEIDAIVETILHNVRDLLETSQVPVLGIGMAIPAIVNEDGALFEVTPTQAKLPFQRLANAMTDHFDLPVYWDNGAYCIASFEAQRSGTSSKCLFYITLDFGIGGGAVYESRLLRGGFNQAANIGALLPETGPRPNLVDLAHYLDVSLEVLNEPYLTGLLKQNDRKLGDWICERGRLLSSPLASVVQLINPDTIILGGFFPREILELMLAQIDLGILDTEGRKPLTKPDLRVATLLGSSGLAQASALLPISARLLGQRMISAC</sequence>
<dbReference type="Pfam" id="PF00480">
    <property type="entry name" value="ROK"/>
    <property type="match status" value="1"/>
</dbReference>
<dbReference type="AlphaFoldDB" id="A0A2P7B1U7"/>
<evidence type="ECO:0000313" key="3">
    <source>
        <dbReference type="EMBL" id="PSH60446.1"/>
    </source>
</evidence>
<dbReference type="InterPro" id="IPR000835">
    <property type="entry name" value="HTH_MarR-typ"/>
</dbReference>
<evidence type="ECO:0000313" key="4">
    <source>
        <dbReference type="Proteomes" id="UP000241158"/>
    </source>
</evidence>
<name>A0A2P7B1U7_9HYPH</name>
<dbReference type="CDD" id="cd23763">
    <property type="entry name" value="ASKHA_ATPase_ROK"/>
    <property type="match status" value="1"/>
</dbReference>